<evidence type="ECO:0000313" key="12">
    <source>
        <dbReference type="Proteomes" id="UP001222027"/>
    </source>
</evidence>
<dbReference type="Gene3D" id="1.10.510.10">
    <property type="entry name" value="Transferase(Phosphotransferase) domain 1"/>
    <property type="match status" value="1"/>
</dbReference>
<name>A0AAV8Q9L8_ENSVE</name>
<keyword evidence="6" id="KW-0833">Ubl conjugation pathway</keyword>
<dbReference type="InterPro" id="IPR003613">
    <property type="entry name" value="Ubox_domain"/>
</dbReference>
<proteinExistence type="predicted"/>
<organism evidence="11 12">
    <name type="scientific">Ensete ventricosum</name>
    <name type="common">Abyssinian banana</name>
    <name type="synonym">Musa ensete</name>
    <dbReference type="NCBI Taxonomy" id="4639"/>
    <lineage>
        <taxon>Eukaryota</taxon>
        <taxon>Viridiplantae</taxon>
        <taxon>Streptophyta</taxon>
        <taxon>Embryophyta</taxon>
        <taxon>Tracheophyta</taxon>
        <taxon>Spermatophyta</taxon>
        <taxon>Magnoliopsida</taxon>
        <taxon>Liliopsida</taxon>
        <taxon>Zingiberales</taxon>
        <taxon>Musaceae</taxon>
        <taxon>Ensete</taxon>
    </lineage>
</organism>
<dbReference type="SUPFAM" id="SSF52402">
    <property type="entry name" value="Adenine nucleotide alpha hydrolases-like"/>
    <property type="match status" value="1"/>
</dbReference>
<accession>A0AAV8Q9L8</accession>
<dbReference type="AlphaFoldDB" id="A0AAV8Q9L8"/>
<dbReference type="Pfam" id="PF04564">
    <property type="entry name" value="U-box"/>
    <property type="match status" value="1"/>
</dbReference>
<evidence type="ECO:0000256" key="1">
    <source>
        <dbReference type="ARBA" id="ARBA00000900"/>
    </source>
</evidence>
<dbReference type="GO" id="GO:0005524">
    <property type="term" value="F:ATP binding"/>
    <property type="evidence" value="ECO:0007669"/>
    <property type="project" value="UniProtKB-KW"/>
</dbReference>
<dbReference type="FunFam" id="3.30.200.20:FF:000162">
    <property type="entry name" value="Adenine nucleotide alpha hydrolase-like domain kinase"/>
    <property type="match status" value="1"/>
</dbReference>
<dbReference type="GO" id="GO:0004672">
    <property type="term" value="F:protein kinase activity"/>
    <property type="evidence" value="ECO:0007669"/>
    <property type="project" value="InterPro"/>
</dbReference>
<reference evidence="11 12" key="1">
    <citation type="submission" date="2022-12" db="EMBL/GenBank/DDBJ databases">
        <title>Chromosome-scale assembly of the Ensete ventricosum genome.</title>
        <authorList>
            <person name="Dussert Y."/>
            <person name="Stocks J."/>
            <person name="Wendawek A."/>
            <person name="Woldeyes F."/>
            <person name="Nichols R.A."/>
            <person name="Borrell J.S."/>
        </authorList>
    </citation>
    <scope>NUCLEOTIDE SEQUENCE [LARGE SCALE GENOMIC DNA]</scope>
    <source>
        <strain evidence="12">cv. Maze</strain>
        <tissue evidence="11">Seeds</tissue>
    </source>
</reference>
<dbReference type="Gene3D" id="3.30.200.20">
    <property type="entry name" value="Phosphorylase Kinase, domain 1"/>
    <property type="match status" value="1"/>
</dbReference>
<dbReference type="Proteomes" id="UP001222027">
    <property type="component" value="Unassembled WGS sequence"/>
</dbReference>
<dbReference type="Gene3D" id="3.40.50.620">
    <property type="entry name" value="HUPs"/>
    <property type="match status" value="1"/>
</dbReference>
<dbReference type="SMART" id="SM00504">
    <property type="entry name" value="Ubox"/>
    <property type="match status" value="1"/>
</dbReference>
<evidence type="ECO:0000256" key="4">
    <source>
        <dbReference type="ARBA" id="ARBA00022679"/>
    </source>
</evidence>
<comment type="caution">
    <text evidence="11">The sequence shown here is derived from an EMBL/GenBank/DDBJ whole genome shotgun (WGS) entry which is preliminary data.</text>
</comment>
<dbReference type="SUPFAM" id="SSF56112">
    <property type="entry name" value="Protein kinase-like (PK-like)"/>
    <property type="match status" value="1"/>
</dbReference>
<evidence type="ECO:0000256" key="7">
    <source>
        <dbReference type="ARBA" id="ARBA00022840"/>
    </source>
</evidence>
<dbReference type="GO" id="GO:0016567">
    <property type="term" value="P:protein ubiquitination"/>
    <property type="evidence" value="ECO:0007669"/>
    <property type="project" value="InterPro"/>
</dbReference>
<dbReference type="CDD" id="cd16655">
    <property type="entry name" value="RING-Ubox_WDSUB1-like"/>
    <property type="match status" value="1"/>
</dbReference>
<feature type="coiled-coil region" evidence="8">
    <location>
        <begin position="296"/>
        <end position="351"/>
    </location>
</feature>
<dbReference type="InterPro" id="IPR008271">
    <property type="entry name" value="Ser/Thr_kinase_AS"/>
</dbReference>
<evidence type="ECO:0000256" key="5">
    <source>
        <dbReference type="ARBA" id="ARBA00022741"/>
    </source>
</evidence>
<evidence type="ECO:0000259" key="9">
    <source>
        <dbReference type="PROSITE" id="PS50011"/>
    </source>
</evidence>
<keyword evidence="7" id="KW-0067">ATP-binding</keyword>
<keyword evidence="4" id="KW-0808">Transferase</keyword>
<evidence type="ECO:0000256" key="3">
    <source>
        <dbReference type="ARBA" id="ARBA00012483"/>
    </source>
</evidence>
<protein>
    <recommendedName>
        <fullName evidence="3">RING-type E3 ubiquitin transferase</fullName>
        <ecNumber evidence="3">2.3.2.27</ecNumber>
    </recommendedName>
</protein>
<dbReference type="EMBL" id="JAQQAF010000007">
    <property type="protein sequence ID" value="KAJ8471010.1"/>
    <property type="molecule type" value="Genomic_DNA"/>
</dbReference>
<feature type="domain" description="Protein kinase" evidence="9">
    <location>
        <begin position="400"/>
        <end position="663"/>
    </location>
</feature>
<dbReference type="GO" id="GO:0061630">
    <property type="term" value="F:ubiquitin protein ligase activity"/>
    <property type="evidence" value="ECO:0007669"/>
    <property type="project" value="UniProtKB-EC"/>
</dbReference>
<keyword evidence="12" id="KW-1185">Reference proteome</keyword>
<dbReference type="EC" id="2.3.2.27" evidence="3"/>
<gene>
    <name evidence="11" type="ORF">OPV22_025353</name>
</gene>
<comment type="pathway">
    <text evidence="2">Protein modification; protein ubiquitination.</text>
</comment>
<dbReference type="InterPro" id="IPR014729">
    <property type="entry name" value="Rossmann-like_a/b/a_fold"/>
</dbReference>
<dbReference type="PROSITE" id="PS50011">
    <property type="entry name" value="PROTEIN_KINASE_DOM"/>
    <property type="match status" value="1"/>
</dbReference>
<dbReference type="Pfam" id="PF07714">
    <property type="entry name" value="PK_Tyr_Ser-Thr"/>
    <property type="match status" value="1"/>
</dbReference>
<dbReference type="PROSITE" id="PS51698">
    <property type="entry name" value="U_BOX"/>
    <property type="match status" value="1"/>
</dbReference>
<evidence type="ECO:0000313" key="11">
    <source>
        <dbReference type="EMBL" id="KAJ8471010.1"/>
    </source>
</evidence>
<evidence type="ECO:0000256" key="2">
    <source>
        <dbReference type="ARBA" id="ARBA00004906"/>
    </source>
</evidence>
<dbReference type="InterPro" id="IPR051348">
    <property type="entry name" value="U-box_ubiquitin_ligases"/>
</dbReference>
<evidence type="ECO:0000256" key="8">
    <source>
        <dbReference type="SAM" id="Coils"/>
    </source>
</evidence>
<sequence>MMAVYTGDETAAAAVAVAVCGGRGAGRSRRAVRWAAEHLVPHAHLVVLVHVIPAVTSIPSPSGDRVPVNHLGRGVVEMYVQDLKSKAQQVLFPYRELCGTRNVETLVLEGENPAAALLEYVSDSGIKNLILGYSSFSFRRILKGPDVPTTVLKFSPNYCNIFAVSRRKLIMKFAIQVSDDASISTRIQTINGKLFVQRCGTLHTQALSEPSPSISVRSFETLPSIGVNEEGELTNRILEVRTRKNYGFLDSIRYKSFFRFHLSRKNLQDVSSADVSNSRKESQNILVMYNQVCDDLVHAKKKVQSLSSEYSEVEKKMKNGLERDKVLKGIVAEERAKHLEAIKEVEEAKQVFVKEAQNRHKAEHARISSELSETIDGYFLNSKWCRRYSKNEIEVATDNFSEAKKIGEGGCGYVYKCNLDHTPVAVKVLRQDARDKEVEFLREVKILSQIHHPNLVLLLGVCLESGCLVYEYMENGSLEDHLFNRDGKRPLPWIIRFRILYEVACGLAFLHGNKPEPIVHRDLKPGNILLDRNYVSKIGDVGLAKLLSDVVPDGLTEYRETILAGTFFYMDPEYQRTGTVRPKSDLYAWGVIALQLLTGKNPNGLIVIMENAIRGGTFSAVLDQSVKDWPLAEAERLAKLALQCSQLTCRERPDLDSDVLPELKVILNKGNAIINLKKHNIDAPKHYFCPILMEIMDDPYVAADGYTYEHKAIRAWLEKYEISPVNKLRLPRTSIIPNHSLRSAIQEWKSHVAFSTSWN</sequence>
<dbReference type="InterPro" id="IPR013083">
    <property type="entry name" value="Znf_RING/FYVE/PHD"/>
</dbReference>
<comment type="catalytic activity">
    <reaction evidence="1">
        <text>S-ubiquitinyl-[E2 ubiquitin-conjugating enzyme]-L-cysteine + [acceptor protein]-L-lysine = [E2 ubiquitin-conjugating enzyme]-L-cysteine + N(6)-ubiquitinyl-[acceptor protein]-L-lysine.</text>
        <dbReference type="EC" id="2.3.2.27"/>
    </reaction>
</comment>
<feature type="domain" description="U-box" evidence="10">
    <location>
        <begin position="682"/>
        <end position="755"/>
    </location>
</feature>
<dbReference type="InterPro" id="IPR011009">
    <property type="entry name" value="Kinase-like_dom_sf"/>
</dbReference>
<evidence type="ECO:0000259" key="10">
    <source>
        <dbReference type="PROSITE" id="PS51698"/>
    </source>
</evidence>
<dbReference type="PANTHER" id="PTHR45647">
    <property type="entry name" value="OS02G0152300 PROTEIN"/>
    <property type="match status" value="1"/>
</dbReference>
<dbReference type="SUPFAM" id="SSF57850">
    <property type="entry name" value="RING/U-box"/>
    <property type="match status" value="1"/>
</dbReference>
<evidence type="ECO:0000256" key="6">
    <source>
        <dbReference type="ARBA" id="ARBA00022786"/>
    </source>
</evidence>
<dbReference type="PANTHER" id="PTHR45647:SF65">
    <property type="entry name" value="U-BOX DOMAIN-CONTAINING PROTEIN KINASE FAMILY PROTEIN"/>
    <property type="match status" value="1"/>
</dbReference>
<keyword evidence="8" id="KW-0175">Coiled coil</keyword>
<dbReference type="InterPro" id="IPR000719">
    <property type="entry name" value="Prot_kinase_dom"/>
</dbReference>
<keyword evidence="5" id="KW-0547">Nucleotide-binding</keyword>
<dbReference type="InterPro" id="IPR001245">
    <property type="entry name" value="Ser-Thr/Tyr_kinase_cat_dom"/>
</dbReference>
<dbReference type="SMART" id="SM00220">
    <property type="entry name" value="S_TKc"/>
    <property type="match status" value="1"/>
</dbReference>
<dbReference type="PROSITE" id="PS00108">
    <property type="entry name" value="PROTEIN_KINASE_ST"/>
    <property type="match status" value="1"/>
</dbReference>
<dbReference type="CDD" id="cd01989">
    <property type="entry name" value="USP_STK_Ubox_N"/>
    <property type="match status" value="1"/>
</dbReference>
<dbReference type="Gene3D" id="3.30.40.10">
    <property type="entry name" value="Zinc/RING finger domain, C3HC4 (zinc finger)"/>
    <property type="match status" value="1"/>
</dbReference>